<dbReference type="Proteomes" id="UP001589813">
    <property type="component" value="Unassembled WGS sequence"/>
</dbReference>
<protein>
    <submittedName>
        <fullName evidence="2">Acyltransferase</fullName>
        <ecNumber evidence="2">2.3.-.-</ecNumber>
    </submittedName>
</protein>
<proteinExistence type="predicted"/>
<dbReference type="NCBIfam" id="NF010621">
    <property type="entry name" value="PRK14014.1"/>
    <property type="match status" value="1"/>
</dbReference>
<dbReference type="InterPro" id="IPR002123">
    <property type="entry name" value="Plipid/glycerol_acylTrfase"/>
</dbReference>
<keyword evidence="2" id="KW-0808">Transferase</keyword>
<reference evidence="2 3" key="1">
    <citation type="submission" date="2024-09" db="EMBL/GenBank/DDBJ databases">
        <authorList>
            <person name="Sun Q."/>
            <person name="Mori K."/>
        </authorList>
    </citation>
    <scope>NUCLEOTIDE SEQUENCE [LARGE SCALE GENOMIC DNA]</scope>
    <source>
        <strain evidence="2 3">KCTC 23315</strain>
    </source>
</reference>
<comment type="caution">
    <text evidence="2">The sequence shown here is derived from an EMBL/GenBank/DDBJ whole genome shotgun (WGS) entry which is preliminary data.</text>
</comment>
<dbReference type="Pfam" id="PF01553">
    <property type="entry name" value="Acyltransferase"/>
    <property type="match status" value="1"/>
</dbReference>
<evidence type="ECO:0000313" key="3">
    <source>
        <dbReference type="Proteomes" id="UP001589813"/>
    </source>
</evidence>
<dbReference type="GO" id="GO:0016746">
    <property type="term" value="F:acyltransferase activity"/>
    <property type="evidence" value="ECO:0007669"/>
    <property type="project" value="UniProtKB-KW"/>
</dbReference>
<dbReference type="RefSeq" id="WP_377245590.1">
    <property type="nucleotide sequence ID" value="NZ_JBHLXP010000003.1"/>
</dbReference>
<dbReference type="EC" id="2.3.-.-" evidence="2"/>
<accession>A0ABV6BF98</accession>
<feature type="domain" description="Phospholipid/glycerol acyltransferase" evidence="1">
    <location>
        <begin position="89"/>
        <end position="216"/>
    </location>
</feature>
<name>A0ABV6BF98_9GAMM</name>
<dbReference type="SMART" id="SM00563">
    <property type="entry name" value="PlsC"/>
    <property type="match status" value="1"/>
</dbReference>
<sequence>MLSFLPAPLILLLSLPLFTLNLTVWGLIVTCCGVLKLLLPMPAARLRVSKLAHWAYRHWSLHNRQLIELFNKVEWQLEGEAQLSPQRWYLLISNHKSWLDIPVLSQFALDRIPEPKFFLKEELKWVPFIGSASWALDMPFMKRYSQAQIRNNPALQGKDIETTRQSCEKFRQQPTTIINFVEGTRFTATKQRLKNSPFRFLLPAKAGGIAFTLASMGPLFDAVLDVTLIYPDNPRHVLVAMLLGRLKRVVIHVDTLPVQGPVNSQIIGDYFQDEVFRQQFQLWLNQRWLQKDQRIAACLAATDNALKPRIDCASSL</sequence>
<gene>
    <name evidence="2" type="ORF">ACFFJP_14715</name>
</gene>
<dbReference type="PANTHER" id="PTHR10983">
    <property type="entry name" value="1-ACYLGLYCEROL-3-PHOSPHATE ACYLTRANSFERASE-RELATED"/>
    <property type="match status" value="1"/>
</dbReference>
<organism evidence="2 3">
    <name type="scientific">Rheinheimera tilapiae</name>
    <dbReference type="NCBI Taxonomy" id="875043"/>
    <lineage>
        <taxon>Bacteria</taxon>
        <taxon>Pseudomonadati</taxon>
        <taxon>Pseudomonadota</taxon>
        <taxon>Gammaproteobacteria</taxon>
        <taxon>Chromatiales</taxon>
        <taxon>Chromatiaceae</taxon>
        <taxon>Rheinheimera</taxon>
    </lineage>
</organism>
<keyword evidence="3" id="KW-1185">Reference proteome</keyword>
<evidence type="ECO:0000259" key="1">
    <source>
        <dbReference type="SMART" id="SM00563"/>
    </source>
</evidence>
<dbReference type="EMBL" id="JBHLXP010000003">
    <property type="protein sequence ID" value="MFC0049546.1"/>
    <property type="molecule type" value="Genomic_DNA"/>
</dbReference>
<dbReference type="SUPFAM" id="SSF69593">
    <property type="entry name" value="Glycerol-3-phosphate (1)-acyltransferase"/>
    <property type="match status" value="1"/>
</dbReference>
<dbReference type="PANTHER" id="PTHR10983:SF15">
    <property type="entry name" value="ACYLTRANSFERASE YIHG-RELATED"/>
    <property type="match status" value="1"/>
</dbReference>
<keyword evidence="2" id="KW-0012">Acyltransferase</keyword>
<dbReference type="CDD" id="cd07990">
    <property type="entry name" value="LPLAT_LCLAT1-like"/>
    <property type="match status" value="1"/>
</dbReference>
<evidence type="ECO:0000313" key="2">
    <source>
        <dbReference type="EMBL" id="MFC0049546.1"/>
    </source>
</evidence>